<dbReference type="SUPFAM" id="SSF103473">
    <property type="entry name" value="MFS general substrate transporter"/>
    <property type="match status" value="1"/>
</dbReference>
<comment type="caution">
    <text evidence="11">The sequence shown here is derived from an EMBL/GenBank/DDBJ whole genome shotgun (WGS) entry which is preliminary data.</text>
</comment>
<dbReference type="RefSeq" id="WP_043710618.1">
    <property type="nucleotide sequence ID" value="NZ_JALOCT010000016.1"/>
</dbReference>
<keyword evidence="7 9" id="KW-1133">Transmembrane helix</keyword>
<dbReference type="GO" id="GO:0042910">
    <property type="term" value="F:xenobiotic transmembrane transporter activity"/>
    <property type="evidence" value="ECO:0007669"/>
    <property type="project" value="InterPro"/>
</dbReference>
<comment type="caution">
    <text evidence="9">Lacks conserved residue(s) required for the propagation of feature annotation.</text>
</comment>
<dbReference type="InterPro" id="IPR020846">
    <property type="entry name" value="MFS_dom"/>
</dbReference>
<evidence type="ECO:0000256" key="8">
    <source>
        <dbReference type="ARBA" id="ARBA00023136"/>
    </source>
</evidence>
<keyword evidence="12" id="KW-1185">Reference proteome</keyword>
<name>A0A0D1LUS5_9LACO</name>
<feature type="transmembrane region" description="Helical" evidence="9">
    <location>
        <begin position="306"/>
        <end position="328"/>
    </location>
</feature>
<dbReference type="EMBL" id="JWHU01000002">
    <property type="protein sequence ID" value="KIU22327.1"/>
    <property type="molecule type" value="Genomic_DNA"/>
</dbReference>
<feature type="transmembrane region" description="Helical" evidence="9">
    <location>
        <begin position="165"/>
        <end position="183"/>
    </location>
</feature>
<dbReference type="InterPro" id="IPR036259">
    <property type="entry name" value="MFS_trans_sf"/>
</dbReference>
<feature type="transmembrane region" description="Helical" evidence="9">
    <location>
        <begin position="282"/>
        <end position="300"/>
    </location>
</feature>
<dbReference type="GO" id="GO:1990961">
    <property type="term" value="P:xenobiotic detoxification by transmembrane export across the plasma membrane"/>
    <property type="evidence" value="ECO:0007669"/>
    <property type="project" value="InterPro"/>
</dbReference>
<dbReference type="CDD" id="cd17320">
    <property type="entry name" value="MFS_MdfA_MDR_like"/>
    <property type="match status" value="1"/>
</dbReference>
<feature type="transmembrane region" description="Helical" evidence="9">
    <location>
        <begin position="139"/>
        <end position="159"/>
    </location>
</feature>
<feature type="transmembrane region" description="Helical" evidence="9">
    <location>
        <begin position="251"/>
        <end position="270"/>
    </location>
</feature>
<dbReference type="GO" id="GO:0005886">
    <property type="term" value="C:plasma membrane"/>
    <property type="evidence" value="ECO:0007669"/>
    <property type="project" value="UniProtKB-SubCell"/>
</dbReference>
<comment type="similarity">
    <text evidence="2 9">Belongs to the major facilitator superfamily. Bcr/CmlA family.</text>
</comment>
<dbReference type="PATRIC" id="fig|137591.25.peg.291"/>
<dbReference type="STRING" id="137591.AO080_07450"/>
<evidence type="ECO:0000313" key="11">
    <source>
        <dbReference type="EMBL" id="KIU22327.1"/>
    </source>
</evidence>
<evidence type="ECO:0000256" key="9">
    <source>
        <dbReference type="RuleBase" id="RU365088"/>
    </source>
</evidence>
<feature type="transmembrane region" description="Helical" evidence="9">
    <location>
        <begin position="76"/>
        <end position="102"/>
    </location>
</feature>
<dbReference type="InterPro" id="IPR011701">
    <property type="entry name" value="MFS"/>
</dbReference>
<dbReference type="PROSITE" id="PS50850">
    <property type="entry name" value="MFS"/>
    <property type="match status" value="1"/>
</dbReference>
<keyword evidence="5 9" id="KW-1003">Cell membrane</keyword>
<accession>A0A0D1LUS5</accession>
<dbReference type="FunFam" id="1.20.1720.10:FF:000005">
    <property type="entry name" value="Bcr/CflA family efflux transporter"/>
    <property type="match status" value="1"/>
</dbReference>
<dbReference type="InterPro" id="IPR004812">
    <property type="entry name" value="Efflux_drug-R_Bcr/CmlA"/>
</dbReference>
<evidence type="ECO:0000256" key="1">
    <source>
        <dbReference type="ARBA" id="ARBA00004651"/>
    </source>
</evidence>
<dbReference type="PROSITE" id="PS00216">
    <property type="entry name" value="SUGAR_TRANSPORT_1"/>
    <property type="match status" value="1"/>
</dbReference>
<evidence type="ECO:0000313" key="12">
    <source>
        <dbReference type="Proteomes" id="UP000032287"/>
    </source>
</evidence>
<keyword evidence="6 9" id="KW-0812">Transmembrane</keyword>
<reference evidence="11 12" key="1">
    <citation type="journal article" date="2015" name="Microbiology (Mosc.)">
        <title>Genomics of the Weissella cibaria species with an examination of its metabolic traits.</title>
        <authorList>
            <person name="Lynch K.M."/>
            <person name="Lucid A."/>
            <person name="Arendt E.K."/>
            <person name="Sleator R.D."/>
            <person name="Lucey B."/>
            <person name="Coffey A."/>
        </authorList>
    </citation>
    <scope>NUCLEOTIDE SEQUENCE [LARGE SCALE GENOMIC DNA]</scope>
    <source>
        <strain evidence="11 12">MG1</strain>
    </source>
</reference>
<keyword evidence="8 9" id="KW-0472">Membrane</keyword>
<organism evidence="11 12">
    <name type="scientific">Weissella cibaria</name>
    <dbReference type="NCBI Taxonomy" id="137591"/>
    <lineage>
        <taxon>Bacteria</taxon>
        <taxon>Bacillati</taxon>
        <taxon>Bacillota</taxon>
        <taxon>Bacilli</taxon>
        <taxon>Lactobacillales</taxon>
        <taxon>Lactobacillaceae</taxon>
        <taxon>Weissella</taxon>
    </lineage>
</organism>
<dbReference type="InterPro" id="IPR001958">
    <property type="entry name" value="Tet-R_TetA/multi-R_MdtG-like"/>
</dbReference>
<feature type="transmembrane region" description="Helical" evidence="9">
    <location>
        <begin position="340"/>
        <end position="361"/>
    </location>
</feature>
<dbReference type="AlphaFoldDB" id="A0A0D1LUS5"/>
<protein>
    <recommendedName>
        <fullName evidence="9">Bcr/CflA family efflux transporter</fullName>
    </recommendedName>
</protein>
<feature type="transmembrane region" description="Helical" evidence="9">
    <location>
        <begin position="42"/>
        <end position="64"/>
    </location>
</feature>
<dbReference type="PANTHER" id="PTHR43124:SF3">
    <property type="entry name" value="CHLORAMPHENICOL EFFLUX PUMP RV0191"/>
    <property type="match status" value="1"/>
</dbReference>
<dbReference type="Proteomes" id="UP000032287">
    <property type="component" value="Unassembled WGS sequence"/>
</dbReference>
<dbReference type="eggNOG" id="COG2814">
    <property type="taxonomic scope" value="Bacteria"/>
</dbReference>
<dbReference type="NCBIfam" id="TIGR00710">
    <property type="entry name" value="efflux_Bcr_CflA"/>
    <property type="match status" value="1"/>
</dbReference>
<dbReference type="InterPro" id="IPR050189">
    <property type="entry name" value="MFS_Efflux_Transporters"/>
</dbReference>
<dbReference type="PANTHER" id="PTHR43124">
    <property type="entry name" value="PURINE EFFLUX PUMP PBUE"/>
    <property type="match status" value="1"/>
</dbReference>
<evidence type="ECO:0000259" key="10">
    <source>
        <dbReference type="PROSITE" id="PS50850"/>
    </source>
</evidence>
<dbReference type="PRINTS" id="PR01035">
    <property type="entry name" value="TCRTETA"/>
</dbReference>
<sequence length="391" mass="41742">MKKKIGIFQLFLLGVLSAFSPLAMDLYLPGLPALQQDLHTSTSLAQLTITASLLGLALGQVIIGPLSDRIGRRTPLLWGTILFGLSSATIVFAPNIWVLIILRLIQGLAGSTGIVLSLAVITDLFTGKTLTKQIAINQTINGVFPVLAPVFGGVIIAIADWQMTFWVLAVLGLILFVSVLLALPETLPAEKTQVTDRPSVVGGFAQLFKQREFVLYALTQAFMTAALFAYISGSSFVLQKIFGMSVTTFGIVYAINGAGIALMSSLAGRWAVKFGEYRALRWFIRAGFLGGILLLITAFLPKSLWLILPPLFLVVATVGGIISLTTALGMQGQQQNAGSASALLGLARYALGGLMSPIVGLFGQHTYMPMAILIVAVQLVGFVIFSQVKKQ</sequence>
<evidence type="ECO:0000256" key="3">
    <source>
        <dbReference type="ARBA" id="ARBA00007520"/>
    </source>
</evidence>
<evidence type="ECO:0000256" key="4">
    <source>
        <dbReference type="ARBA" id="ARBA00022448"/>
    </source>
</evidence>
<dbReference type="Pfam" id="PF07690">
    <property type="entry name" value="MFS_1"/>
    <property type="match status" value="1"/>
</dbReference>
<comment type="similarity">
    <text evidence="3">Belongs to the major facilitator superfamily. TCR/Tet family.</text>
</comment>
<feature type="domain" description="Major facilitator superfamily (MFS) profile" evidence="10">
    <location>
        <begin position="6"/>
        <end position="391"/>
    </location>
</feature>
<evidence type="ECO:0000256" key="5">
    <source>
        <dbReference type="ARBA" id="ARBA00022475"/>
    </source>
</evidence>
<dbReference type="InterPro" id="IPR005829">
    <property type="entry name" value="Sugar_transporter_CS"/>
</dbReference>
<feature type="transmembrane region" description="Helical" evidence="9">
    <location>
        <begin position="367"/>
        <end position="385"/>
    </location>
</feature>
<comment type="subcellular location">
    <subcellularLocation>
        <location evidence="1 9">Cell membrane</location>
        <topology evidence="1 9">Multi-pass membrane protein</topology>
    </subcellularLocation>
</comment>
<feature type="transmembrane region" description="Helical" evidence="9">
    <location>
        <begin position="108"/>
        <end position="127"/>
    </location>
</feature>
<gene>
    <name evidence="11" type="primary">bcr_1</name>
    <name evidence="11" type="ORF">QX99_00295</name>
</gene>
<proteinExistence type="inferred from homology"/>
<evidence type="ECO:0000256" key="2">
    <source>
        <dbReference type="ARBA" id="ARBA00006236"/>
    </source>
</evidence>
<feature type="transmembrane region" description="Helical" evidence="9">
    <location>
        <begin position="213"/>
        <end position="231"/>
    </location>
</feature>
<evidence type="ECO:0000256" key="6">
    <source>
        <dbReference type="ARBA" id="ARBA00022692"/>
    </source>
</evidence>
<evidence type="ECO:0000256" key="7">
    <source>
        <dbReference type="ARBA" id="ARBA00022989"/>
    </source>
</evidence>
<keyword evidence="4 9" id="KW-0813">Transport</keyword>
<dbReference type="Gene3D" id="1.20.1720.10">
    <property type="entry name" value="Multidrug resistance protein D"/>
    <property type="match status" value="1"/>
</dbReference>